<dbReference type="PANTHER" id="PTHR38690:SF1">
    <property type="entry name" value="PROTEASE"/>
    <property type="match status" value="1"/>
</dbReference>
<name>A0ABW1ZWC7_9GAMM</name>
<dbReference type="Proteomes" id="UP001596422">
    <property type="component" value="Unassembled WGS sequence"/>
</dbReference>
<accession>A0ABW1ZWC7</accession>
<dbReference type="PANTHER" id="PTHR38690">
    <property type="entry name" value="PROTEASE-RELATED"/>
    <property type="match status" value="1"/>
</dbReference>
<dbReference type="InterPro" id="IPR025263">
    <property type="entry name" value="YhdP_central"/>
</dbReference>
<comment type="caution">
    <text evidence="2">The sequence shown here is derived from an EMBL/GenBank/DDBJ whole genome shotgun (WGS) entry which is preliminary data.</text>
</comment>
<organism evidence="2 3">
    <name type="scientific">Marinobacterium aestuariivivens</name>
    <dbReference type="NCBI Taxonomy" id="1698799"/>
    <lineage>
        <taxon>Bacteria</taxon>
        <taxon>Pseudomonadati</taxon>
        <taxon>Pseudomonadota</taxon>
        <taxon>Gammaproteobacteria</taxon>
        <taxon>Oceanospirillales</taxon>
        <taxon>Oceanospirillaceae</taxon>
        <taxon>Marinobacterium</taxon>
    </lineage>
</organism>
<sequence>MRLEFSSLEGELFYSTARGLRSEGLSGSLFGLPVSALIRTPEVEPLRTRIELSGSMPVATLADWSDVTLLDSLTGRAAYNARLDLCAEGEDCNRLVVVSDLKGVAVPWPTPLGKPGQESRPLTVTLDLNSSRLRFNYDQRLRAVFGLDGPLRGRLTFGGERPALPGDAGLWLDGRIETLEAEQVQALLESQGWLGEPRGDAEGLRRRSPIRCRCVSWTSRSAR</sequence>
<protein>
    <submittedName>
        <fullName evidence="2">DUF3971 domain-containing protein</fullName>
    </submittedName>
</protein>
<evidence type="ECO:0000259" key="1">
    <source>
        <dbReference type="Pfam" id="PF13116"/>
    </source>
</evidence>
<feature type="domain" description="YhdP central" evidence="1">
    <location>
        <begin position="3"/>
        <end position="191"/>
    </location>
</feature>
<keyword evidence="3" id="KW-1185">Reference proteome</keyword>
<evidence type="ECO:0000313" key="2">
    <source>
        <dbReference type="EMBL" id="MFC6669500.1"/>
    </source>
</evidence>
<dbReference type="RefSeq" id="WP_379912883.1">
    <property type="nucleotide sequence ID" value="NZ_JBHSWE010000001.1"/>
</dbReference>
<evidence type="ECO:0000313" key="3">
    <source>
        <dbReference type="Proteomes" id="UP001596422"/>
    </source>
</evidence>
<dbReference type="EMBL" id="JBHSWE010000001">
    <property type="protein sequence ID" value="MFC6669500.1"/>
    <property type="molecule type" value="Genomic_DNA"/>
</dbReference>
<dbReference type="InterPro" id="IPR011836">
    <property type="entry name" value="YhdP"/>
</dbReference>
<proteinExistence type="predicted"/>
<dbReference type="Pfam" id="PF13116">
    <property type="entry name" value="YhdP"/>
    <property type="match status" value="1"/>
</dbReference>
<reference evidence="3" key="1">
    <citation type="journal article" date="2019" name="Int. J. Syst. Evol. Microbiol.">
        <title>The Global Catalogue of Microorganisms (GCM) 10K type strain sequencing project: providing services to taxonomists for standard genome sequencing and annotation.</title>
        <authorList>
            <consortium name="The Broad Institute Genomics Platform"/>
            <consortium name="The Broad Institute Genome Sequencing Center for Infectious Disease"/>
            <person name="Wu L."/>
            <person name="Ma J."/>
        </authorList>
    </citation>
    <scope>NUCLEOTIDE SEQUENCE [LARGE SCALE GENOMIC DNA]</scope>
    <source>
        <strain evidence="3">NBRC 111756</strain>
    </source>
</reference>
<gene>
    <name evidence="2" type="ORF">ACFQDL_04855</name>
</gene>